<accession>A0A165JKH6</accession>
<reference evidence="1 2" key="1">
    <citation type="journal article" date="2016" name="Mol. Biol. Evol.">
        <title>Comparative Genomics of Early-Diverging Mushroom-Forming Fungi Provides Insights into the Origins of Lignocellulose Decay Capabilities.</title>
        <authorList>
            <person name="Nagy L.G."/>
            <person name="Riley R."/>
            <person name="Tritt A."/>
            <person name="Adam C."/>
            <person name="Daum C."/>
            <person name="Floudas D."/>
            <person name="Sun H."/>
            <person name="Yadav J.S."/>
            <person name="Pangilinan J."/>
            <person name="Larsson K.H."/>
            <person name="Matsuura K."/>
            <person name="Barry K."/>
            <person name="Labutti K."/>
            <person name="Kuo R."/>
            <person name="Ohm R.A."/>
            <person name="Bhattacharya S.S."/>
            <person name="Shirouzu T."/>
            <person name="Yoshinaga Y."/>
            <person name="Martin F.M."/>
            <person name="Grigoriev I.V."/>
            <person name="Hibbett D.S."/>
        </authorList>
    </citation>
    <scope>NUCLEOTIDE SEQUENCE [LARGE SCALE GENOMIC DNA]</scope>
    <source>
        <strain evidence="1 2">HHB12733</strain>
    </source>
</reference>
<dbReference type="AlphaFoldDB" id="A0A165JKH6"/>
<evidence type="ECO:0000313" key="2">
    <source>
        <dbReference type="Proteomes" id="UP000076842"/>
    </source>
</evidence>
<gene>
    <name evidence="1" type="ORF">CALCODRAFT_479447</name>
</gene>
<dbReference type="Proteomes" id="UP000076842">
    <property type="component" value="Unassembled WGS sequence"/>
</dbReference>
<dbReference type="EMBL" id="KV423919">
    <property type="protein sequence ID" value="KZT61955.1"/>
    <property type="molecule type" value="Genomic_DNA"/>
</dbReference>
<sequence>MYDLARTWEDWYEGGRCAVPAYGPCYDPAPYPAYNAYPSPYAHASAHAYQCPTCHTQLVHAQCPRCGSANILPVVPAPVTVPVRPVRVRHSDDLWPWNADEWDPSSSSDDGGVELRIRRGNCRTSKRGRLALPVRPALVLDDEEGAYGPREVCVLSPPRQPRWAPVVPAWPAVAPARPNWPHNWPPTTLSGKTVKLCHLGNAPDLVSGLFWDSWKAEAERSERPWLGEEGRWTIDVYRVEMSPSQLREEGKGMQRRSGRTDLNYRYTFRTERAVCSLGQSPQEAICALRNCGVCRMLESGMRDWGAGTRWSLKWQPSVQTWATPFAADTAAQQGGVNGATRYAIVCRTKPTSTWRTRYGHAAVREEGGAVLCEDYRDCVPAYVVVYSLRDPHELGSGQY</sequence>
<evidence type="ECO:0000313" key="1">
    <source>
        <dbReference type="EMBL" id="KZT61955.1"/>
    </source>
</evidence>
<dbReference type="OrthoDB" id="10460071at2759"/>
<organism evidence="1 2">
    <name type="scientific">Calocera cornea HHB12733</name>
    <dbReference type="NCBI Taxonomy" id="1353952"/>
    <lineage>
        <taxon>Eukaryota</taxon>
        <taxon>Fungi</taxon>
        <taxon>Dikarya</taxon>
        <taxon>Basidiomycota</taxon>
        <taxon>Agaricomycotina</taxon>
        <taxon>Dacrymycetes</taxon>
        <taxon>Dacrymycetales</taxon>
        <taxon>Dacrymycetaceae</taxon>
        <taxon>Calocera</taxon>
    </lineage>
</organism>
<keyword evidence="2" id="KW-1185">Reference proteome</keyword>
<dbReference type="InParanoid" id="A0A165JKH6"/>
<proteinExistence type="predicted"/>
<protein>
    <submittedName>
        <fullName evidence="1">Uncharacterized protein</fullName>
    </submittedName>
</protein>
<name>A0A165JKH6_9BASI</name>